<evidence type="ECO:0000256" key="1">
    <source>
        <dbReference type="ARBA" id="ARBA00022729"/>
    </source>
</evidence>
<comment type="caution">
    <text evidence="6">The sequence shown here is derived from an EMBL/GenBank/DDBJ whole genome shotgun (WGS) entry which is preliminary data.</text>
</comment>
<keyword evidence="3" id="KW-1015">Disulfide bond</keyword>
<dbReference type="InterPro" id="IPR011936">
    <property type="entry name" value="Myxo_disulph_rpt"/>
</dbReference>
<feature type="domain" description="EGF-like" evidence="5">
    <location>
        <begin position="177"/>
        <end position="222"/>
    </location>
</feature>
<feature type="transmembrane region" description="Helical" evidence="4">
    <location>
        <begin position="873"/>
        <end position="895"/>
    </location>
</feature>
<keyword evidence="7" id="KW-1185">Reference proteome</keyword>
<feature type="domain" description="EGF-like" evidence="5">
    <location>
        <begin position="136"/>
        <end position="175"/>
    </location>
</feature>
<feature type="domain" description="EGF-like" evidence="5">
    <location>
        <begin position="247"/>
        <end position="277"/>
    </location>
</feature>
<feature type="transmembrane region" description="Helical" evidence="4">
    <location>
        <begin position="1094"/>
        <end position="1121"/>
    </location>
</feature>
<evidence type="ECO:0000256" key="3">
    <source>
        <dbReference type="ARBA" id="ARBA00023157"/>
    </source>
</evidence>
<feature type="transmembrane region" description="Helical" evidence="4">
    <location>
        <begin position="924"/>
        <end position="942"/>
    </location>
</feature>
<dbReference type="SMART" id="SM00181">
    <property type="entry name" value="EGF"/>
    <property type="match status" value="10"/>
</dbReference>
<keyword evidence="4" id="KW-1133">Transmembrane helix</keyword>
<organism evidence="6 7">
    <name type="scientific">Paramecium sonneborni</name>
    <dbReference type="NCBI Taxonomy" id="65129"/>
    <lineage>
        <taxon>Eukaryota</taxon>
        <taxon>Sar</taxon>
        <taxon>Alveolata</taxon>
        <taxon>Ciliophora</taxon>
        <taxon>Intramacronucleata</taxon>
        <taxon>Oligohymenophorea</taxon>
        <taxon>Peniculida</taxon>
        <taxon>Parameciidae</taxon>
        <taxon>Paramecium</taxon>
    </lineage>
</organism>
<proteinExistence type="predicted"/>
<gene>
    <name evidence="6" type="ORF">PSON_ATCC_30995.1.T0640027</name>
</gene>
<dbReference type="PANTHER" id="PTHR15332:SF175">
    <property type="entry name" value="PROPROTEIN CONVERTASE SUBTILISIN_KEXIN TYPE 5-LIKE"/>
    <property type="match status" value="1"/>
</dbReference>
<evidence type="ECO:0000256" key="4">
    <source>
        <dbReference type="SAM" id="Phobius"/>
    </source>
</evidence>
<dbReference type="InterPro" id="IPR000742">
    <property type="entry name" value="EGF"/>
</dbReference>
<feature type="domain" description="EGF-like" evidence="5">
    <location>
        <begin position="399"/>
        <end position="431"/>
    </location>
</feature>
<reference evidence="6" key="1">
    <citation type="submission" date="2021-01" db="EMBL/GenBank/DDBJ databases">
        <authorList>
            <consortium name="Genoscope - CEA"/>
            <person name="William W."/>
        </authorList>
    </citation>
    <scope>NUCLEOTIDE SEQUENCE</scope>
</reference>
<evidence type="ECO:0000313" key="7">
    <source>
        <dbReference type="Proteomes" id="UP000692954"/>
    </source>
</evidence>
<feature type="domain" description="EGF-like" evidence="5">
    <location>
        <begin position="508"/>
        <end position="542"/>
    </location>
</feature>
<dbReference type="NCBIfam" id="TIGR02232">
    <property type="entry name" value="myxo_disulf_rpt"/>
    <property type="match status" value="2"/>
</dbReference>
<dbReference type="PANTHER" id="PTHR15332">
    <property type="entry name" value="PROPROTEIN CONVERTASE SUBTILISIN_KEXIN TYPE 5-LIKE"/>
    <property type="match status" value="1"/>
</dbReference>
<feature type="transmembrane region" description="Helical" evidence="4">
    <location>
        <begin position="978"/>
        <end position="1003"/>
    </location>
</feature>
<feature type="domain" description="EGF-like" evidence="5">
    <location>
        <begin position="550"/>
        <end position="591"/>
    </location>
</feature>
<dbReference type="SMART" id="SM00261">
    <property type="entry name" value="FU"/>
    <property type="match status" value="7"/>
</dbReference>
<feature type="transmembrane region" description="Helical" evidence="4">
    <location>
        <begin position="1127"/>
        <end position="1148"/>
    </location>
</feature>
<name>A0A8S1NRH3_9CILI</name>
<feature type="transmembrane region" description="Helical" evidence="4">
    <location>
        <begin position="954"/>
        <end position="972"/>
    </location>
</feature>
<evidence type="ECO:0000256" key="2">
    <source>
        <dbReference type="ARBA" id="ARBA00022737"/>
    </source>
</evidence>
<dbReference type="InterPro" id="IPR006212">
    <property type="entry name" value="Furin_repeat"/>
</dbReference>
<feature type="domain" description="EGF-like" evidence="5">
    <location>
        <begin position="315"/>
        <end position="352"/>
    </location>
</feature>
<protein>
    <recommendedName>
        <fullName evidence="5">EGF-like domain-containing protein</fullName>
    </recommendedName>
</protein>
<evidence type="ECO:0000259" key="5">
    <source>
        <dbReference type="SMART" id="SM00181"/>
    </source>
</evidence>
<keyword evidence="2" id="KW-0677">Repeat</keyword>
<dbReference type="EMBL" id="CAJJDN010000064">
    <property type="protein sequence ID" value="CAD8095148.1"/>
    <property type="molecule type" value="Genomic_DNA"/>
</dbReference>
<accession>A0A8S1NRH3</accession>
<dbReference type="Proteomes" id="UP000692954">
    <property type="component" value="Unassembled WGS sequence"/>
</dbReference>
<keyword evidence="4" id="KW-0472">Membrane</keyword>
<dbReference type="OrthoDB" id="409374at2759"/>
<feature type="domain" description="EGF-like" evidence="5">
    <location>
        <begin position="353"/>
        <end position="398"/>
    </location>
</feature>
<dbReference type="AlphaFoldDB" id="A0A8S1NRH3"/>
<feature type="domain" description="EGF-like" evidence="5">
    <location>
        <begin position="37"/>
        <end position="81"/>
    </location>
</feature>
<sequence length="1186" mass="137606">MNHCLTCVDQNQQVNEYNVCVCKIGWILNADNITCIQCQLPCKDCVQTINKCISCQDQLYQQPEQCICQSGWTYDNDYFCVQCLQPCKTCNVSTSQCLSCLDDNHIINDQSQCICKSTFYSNSITTCLKCKQPCYECDFNGCINCLDTNQIVNSNQECVCKDGYLLQGINCFQCQVPCSTCINNLSDCLTCIDINQTIINYQCVCKEGFIQIGNICCDQYCVDCQAIYYCVLCKKKYYLSTNNRCFKCIEYCDICQNQFNCQICQDGYFLDSQSQCQQCIQNCQICGNPSNCINCFDGYYFNEQKCEQCSQNCLTCNELAEKCITCRPEYQINNYHYCVCKDGYYQQQNQCLRCLYPCKTCLNNFICYECISLSNLSLNYNFECQCSQGFFWNKINCSQCNKSCLTCIDNEFNCLNCDQGQNRVLKDNKCLCHQNYYENEDGICISCLEDSAKSQVDCKYQNCNDSIWTYGEECDDGNNVNRDGCSNCKIDKNYSCHNEILKQSICFECSSNCINCQLNTLTNKKQCTKCRIGYFLDKNDCVNCSINCLECLNQPQNCISCKFKSLNNNNKCQMCKQQQGYYENDLDQNCLPKCGDYIKVIEEECDDGNLIKGDGCDNDCKLEKQYITIKDVSIIPIYPQPFLQSLSNQNIYTIYRLFKLSYNYHIVITDGFQIKDYLTFHISNQSGIQQLDQKLELTQQIFKLNELNQSELILNINITFSRDSQDETLLVRFSNISVIQSRDGYSQVQTELSCSIPKVIYTDDKTITQVQRTTQSNVYMLYFIGALCAGSILFGGIQAFYNIFDTLQMLSYLKFINTQLPYNLQIYFDIFGFAQINFIQKIFDIQSVIDLILYQTHTKKIPLKVAREQITSLFIINASSLITVWIALFIIYVFAKAIPKILYKIKFKFYSESETENQLLVKLGVYYLAVKYFINNFCYFIISEFFYSGILRVYMSTAYDFAFSIVLQLYALEINSPNIFISFSSFLASIGLAIYLFSIYYVIQILQMKQYSFKCKNIQRKFGSVFEGIELIQLSKYYNAILLIKKFIFMILLVFAYEFPICQIGGITFLSITMSLYLFKFVQLQDKTEYLKQLICEINISLTLLGLAILTCDFEIGYFKYQTRQLTGWFCIFFMTSIICIQLGMDGFQQWRFLFRKYKQLRRLVDVIFGIFKKKQQPCSPSNIFQ</sequence>
<keyword evidence="4" id="KW-0812">Transmembrane</keyword>
<evidence type="ECO:0000313" key="6">
    <source>
        <dbReference type="EMBL" id="CAD8095148.1"/>
    </source>
</evidence>
<dbReference type="Pfam" id="PF13948">
    <property type="entry name" value="DUF4215"/>
    <property type="match status" value="2"/>
</dbReference>
<keyword evidence="1" id="KW-0732">Signal</keyword>
<feature type="transmembrane region" description="Helical" evidence="4">
    <location>
        <begin position="779"/>
        <end position="804"/>
    </location>
</feature>
<feature type="domain" description="EGF-like" evidence="5">
    <location>
        <begin position="86"/>
        <end position="128"/>
    </location>
</feature>